<dbReference type="Proteomes" id="UP000707451">
    <property type="component" value="Unassembled WGS sequence"/>
</dbReference>
<gene>
    <name evidence="3" type="ORF">KI688_002004</name>
</gene>
<reference evidence="3" key="1">
    <citation type="submission" date="2021-06" db="EMBL/GenBank/DDBJ databases">
        <title>Genome Sequence of Mortierella hyaline Strain SCG-10, a Cold-Adapted, Nitrate-Reducing Fungus Isolated from Soil in Minnesota, USA.</title>
        <authorList>
            <person name="Aldossari N."/>
        </authorList>
    </citation>
    <scope>NUCLEOTIDE SEQUENCE</scope>
    <source>
        <strain evidence="3">SCG-10</strain>
    </source>
</reference>
<organism evidence="3 4">
    <name type="scientific">Linnemannia hyalina</name>
    <dbReference type="NCBI Taxonomy" id="64524"/>
    <lineage>
        <taxon>Eukaryota</taxon>
        <taxon>Fungi</taxon>
        <taxon>Fungi incertae sedis</taxon>
        <taxon>Mucoromycota</taxon>
        <taxon>Mortierellomycotina</taxon>
        <taxon>Mortierellomycetes</taxon>
        <taxon>Mortierellales</taxon>
        <taxon>Mortierellaceae</taxon>
        <taxon>Linnemannia</taxon>
    </lineage>
</organism>
<evidence type="ECO:0000313" key="4">
    <source>
        <dbReference type="Proteomes" id="UP000707451"/>
    </source>
</evidence>
<accession>A0A9P7XQU5</accession>
<evidence type="ECO:0000256" key="1">
    <source>
        <dbReference type="SAM" id="MobiDB-lite"/>
    </source>
</evidence>
<feature type="region of interest" description="Disordered" evidence="1">
    <location>
        <begin position="1"/>
        <end position="23"/>
    </location>
</feature>
<feature type="domain" description="F-box" evidence="2">
    <location>
        <begin position="29"/>
        <end position="73"/>
    </location>
</feature>
<dbReference type="Pfam" id="PF12937">
    <property type="entry name" value="F-box-like"/>
    <property type="match status" value="1"/>
</dbReference>
<dbReference type="InterPro" id="IPR001810">
    <property type="entry name" value="F-box_dom"/>
</dbReference>
<dbReference type="OrthoDB" id="2343369at2759"/>
<evidence type="ECO:0000259" key="2">
    <source>
        <dbReference type="Pfam" id="PF12937"/>
    </source>
</evidence>
<name>A0A9P7XQU5_9FUNG</name>
<sequence>MSTNSSPPPTPTTPSFSPSSHLQQRTRSKLPAECLVMIFSHLDQDRSTLHALLRVNHQFFQLTIPILYRSPFRLLESRAEAWSWSERTQRQVHLLQLFMHVVQIKQIGRHEATTAAINLILSNKQQQRQQRY</sequence>
<dbReference type="InterPro" id="IPR036047">
    <property type="entry name" value="F-box-like_dom_sf"/>
</dbReference>
<dbReference type="SUPFAM" id="SSF81383">
    <property type="entry name" value="F-box domain"/>
    <property type="match status" value="1"/>
</dbReference>
<evidence type="ECO:0000313" key="3">
    <source>
        <dbReference type="EMBL" id="KAG9065715.1"/>
    </source>
</evidence>
<feature type="compositionally biased region" description="Pro residues" evidence="1">
    <location>
        <begin position="1"/>
        <end position="12"/>
    </location>
</feature>
<dbReference type="EMBL" id="JAHRHY010000011">
    <property type="protein sequence ID" value="KAG9065715.1"/>
    <property type="molecule type" value="Genomic_DNA"/>
</dbReference>
<proteinExistence type="predicted"/>
<dbReference type="AlphaFoldDB" id="A0A9P7XQU5"/>
<keyword evidence="4" id="KW-1185">Reference proteome</keyword>
<protein>
    <recommendedName>
        <fullName evidence="2">F-box domain-containing protein</fullName>
    </recommendedName>
</protein>
<comment type="caution">
    <text evidence="3">The sequence shown here is derived from an EMBL/GenBank/DDBJ whole genome shotgun (WGS) entry which is preliminary data.</text>
</comment>